<dbReference type="PANTHER" id="PTHR46429:SF1">
    <property type="entry name" value="23S RRNA (GUANOSINE-2'-O-)-METHYLTRANSFERASE RLMB"/>
    <property type="match status" value="1"/>
</dbReference>
<feature type="domain" description="RNA 2-O ribose methyltransferase substrate binding" evidence="4">
    <location>
        <begin position="8"/>
        <end position="84"/>
    </location>
</feature>
<dbReference type="InterPro" id="IPR013123">
    <property type="entry name" value="SpoU_subst-bd"/>
</dbReference>
<dbReference type="InterPro" id="IPR029064">
    <property type="entry name" value="Ribosomal_eL30-like_sf"/>
</dbReference>
<dbReference type="GO" id="GO:0003723">
    <property type="term" value="F:RNA binding"/>
    <property type="evidence" value="ECO:0007669"/>
    <property type="project" value="InterPro"/>
</dbReference>
<keyword evidence="3" id="KW-0808">Transferase</keyword>
<dbReference type="CDD" id="cd18103">
    <property type="entry name" value="SpoU-like_RlmB"/>
    <property type="match status" value="1"/>
</dbReference>
<evidence type="ECO:0000313" key="5">
    <source>
        <dbReference type="EMBL" id="SVA65909.1"/>
    </source>
</evidence>
<accession>A0A381XMI0</accession>
<dbReference type="Gene3D" id="3.40.1280.10">
    <property type="match status" value="1"/>
</dbReference>
<proteinExistence type="inferred from homology"/>
<reference evidence="5" key="1">
    <citation type="submission" date="2018-05" db="EMBL/GenBank/DDBJ databases">
        <authorList>
            <person name="Lanie J.A."/>
            <person name="Ng W.-L."/>
            <person name="Kazmierczak K.M."/>
            <person name="Andrzejewski T.M."/>
            <person name="Davidsen T.M."/>
            <person name="Wayne K.J."/>
            <person name="Tettelin H."/>
            <person name="Glass J.I."/>
            <person name="Rusch D."/>
            <person name="Podicherti R."/>
            <person name="Tsui H.-C.T."/>
            <person name="Winkler M.E."/>
        </authorList>
    </citation>
    <scope>NUCLEOTIDE SEQUENCE</scope>
</reference>
<dbReference type="Pfam" id="PF00588">
    <property type="entry name" value="SpoU_methylase"/>
    <property type="match status" value="1"/>
</dbReference>
<dbReference type="InterPro" id="IPR029028">
    <property type="entry name" value="Alpha/beta_knot_MTases"/>
</dbReference>
<dbReference type="InterPro" id="IPR001537">
    <property type="entry name" value="SpoU_MeTrfase"/>
</dbReference>
<dbReference type="GO" id="GO:0005829">
    <property type="term" value="C:cytosol"/>
    <property type="evidence" value="ECO:0007669"/>
    <property type="project" value="TreeGrafter"/>
</dbReference>
<evidence type="ECO:0000259" key="4">
    <source>
        <dbReference type="SMART" id="SM00967"/>
    </source>
</evidence>
<gene>
    <name evidence="5" type="ORF">METZ01_LOCUS118763</name>
</gene>
<dbReference type="AlphaFoldDB" id="A0A381XMI0"/>
<evidence type="ECO:0000256" key="2">
    <source>
        <dbReference type="ARBA" id="ARBA00022603"/>
    </source>
</evidence>
<protein>
    <recommendedName>
        <fullName evidence="4">RNA 2-O ribose methyltransferase substrate binding domain-containing protein</fullName>
    </recommendedName>
</protein>
<name>A0A381XMI0_9ZZZZ</name>
<dbReference type="InterPro" id="IPR004441">
    <property type="entry name" value="rRNA_MeTrfase_TrmH"/>
</dbReference>
<dbReference type="SUPFAM" id="SSF55315">
    <property type="entry name" value="L30e-like"/>
    <property type="match status" value="1"/>
</dbReference>
<dbReference type="EMBL" id="UINC01015696">
    <property type="protein sequence ID" value="SVA65909.1"/>
    <property type="molecule type" value="Genomic_DNA"/>
</dbReference>
<comment type="similarity">
    <text evidence="1">Belongs to the class IV-like SAM-binding methyltransferase superfamily. RNA methyltransferase TrmH family.</text>
</comment>
<sequence>MRDGQTDILYGINPITEALKVSKRKCFRVVLEGGKINPRLKALMTLVQSKNILIESLPKEEFKKRYRSYIHQGVIGYFSIKETVGLHELISGALEKSANPILVILDGIQDPHNLGAIIRSAAAMGIQGMVLPKHRVAPLNETVAKCSSGAIEKLPITWVPNLSNAMEKLKESGFWIVGIDPEGTTSCYDFKFDMPVALLIGNEGKGVRPLLKKNCDFTLSIPMANSMNSLNASTAGAVVFYEALRQKLNKKAG</sequence>
<dbReference type="Pfam" id="PF08032">
    <property type="entry name" value="SpoU_sub_bind"/>
    <property type="match status" value="1"/>
</dbReference>
<dbReference type="FunFam" id="3.40.1280.10:FF:000008">
    <property type="entry name" value="Group 3 RNA methyltransferase TrmH"/>
    <property type="match status" value="1"/>
</dbReference>
<dbReference type="PANTHER" id="PTHR46429">
    <property type="entry name" value="23S RRNA (GUANOSINE-2'-O-)-METHYLTRANSFERASE RLMB"/>
    <property type="match status" value="1"/>
</dbReference>
<dbReference type="SUPFAM" id="SSF75217">
    <property type="entry name" value="alpha/beta knot"/>
    <property type="match status" value="1"/>
</dbReference>
<organism evidence="5">
    <name type="scientific">marine metagenome</name>
    <dbReference type="NCBI Taxonomy" id="408172"/>
    <lineage>
        <taxon>unclassified sequences</taxon>
        <taxon>metagenomes</taxon>
        <taxon>ecological metagenomes</taxon>
    </lineage>
</organism>
<evidence type="ECO:0000256" key="1">
    <source>
        <dbReference type="ARBA" id="ARBA00007228"/>
    </source>
</evidence>
<dbReference type="GO" id="GO:0008173">
    <property type="term" value="F:RNA methyltransferase activity"/>
    <property type="evidence" value="ECO:0007669"/>
    <property type="project" value="InterPro"/>
</dbReference>
<dbReference type="NCBIfam" id="TIGR00186">
    <property type="entry name" value="rRNA_methyl_3"/>
    <property type="match status" value="1"/>
</dbReference>
<dbReference type="GO" id="GO:0006396">
    <property type="term" value="P:RNA processing"/>
    <property type="evidence" value="ECO:0007669"/>
    <property type="project" value="InterPro"/>
</dbReference>
<evidence type="ECO:0000256" key="3">
    <source>
        <dbReference type="ARBA" id="ARBA00022679"/>
    </source>
</evidence>
<dbReference type="Gene3D" id="3.30.1330.30">
    <property type="match status" value="1"/>
</dbReference>
<keyword evidence="2" id="KW-0489">Methyltransferase</keyword>
<dbReference type="GO" id="GO:0032259">
    <property type="term" value="P:methylation"/>
    <property type="evidence" value="ECO:0007669"/>
    <property type="project" value="UniProtKB-KW"/>
</dbReference>
<dbReference type="InterPro" id="IPR029026">
    <property type="entry name" value="tRNA_m1G_MTases_N"/>
</dbReference>
<dbReference type="SMART" id="SM00967">
    <property type="entry name" value="SpoU_sub_bind"/>
    <property type="match status" value="1"/>
</dbReference>